<dbReference type="GO" id="GO:0046872">
    <property type="term" value="F:metal ion binding"/>
    <property type="evidence" value="ECO:0007669"/>
    <property type="project" value="UniProtKB-KW"/>
</dbReference>
<dbReference type="AlphaFoldDB" id="A0AAD8EKU6"/>
<evidence type="ECO:0000259" key="2">
    <source>
        <dbReference type="Pfam" id="PF23010"/>
    </source>
</evidence>
<reference evidence="3" key="1">
    <citation type="journal article" date="2023" name="IScience">
        <title>Live-bearing cockroach genome reveals convergent evolutionary mechanisms linked to viviparity in insects and beyond.</title>
        <authorList>
            <person name="Fouks B."/>
            <person name="Harrison M.C."/>
            <person name="Mikhailova A.A."/>
            <person name="Marchal E."/>
            <person name="English S."/>
            <person name="Carruthers M."/>
            <person name="Jennings E.C."/>
            <person name="Chiamaka E.L."/>
            <person name="Frigard R.A."/>
            <person name="Pippel M."/>
            <person name="Attardo G.M."/>
            <person name="Benoit J.B."/>
            <person name="Bornberg-Bauer E."/>
            <person name="Tobe S.S."/>
        </authorList>
    </citation>
    <scope>NUCLEOTIDE SEQUENCE</scope>
    <source>
        <strain evidence="3">Stay&amp;Tobe</strain>
    </source>
</reference>
<dbReference type="Proteomes" id="UP001233999">
    <property type="component" value="Unassembled WGS sequence"/>
</dbReference>
<dbReference type="EMBL" id="JASPKZ010003451">
    <property type="protein sequence ID" value="KAJ9593262.1"/>
    <property type="molecule type" value="Genomic_DNA"/>
</dbReference>
<keyword evidence="1" id="KW-0479">Metal-binding</keyword>
<evidence type="ECO:0000313" key="4">
    <source>
        <dbReference type="Proteomes" id="UP001233999"/>
    </source>
</evidence>
<keyword evidence="4" id="KW-1185">Reference proteome</keyword>
<dbReference type="Pfam" id="PF23010">
    <property type="entry name" value="RA_3"/>
    <property type="match status" value="1"/>
</dbReference>
<gene>
    <name evidence="3" type="ORF">L9F63_015208</name>
</gene>
<sequence>MGWIRVYTGQHQDTLISLQHDTSVRDVCRDLSLPRDLSLWIQYGGGTSQRLSPQDKPLELQDEFLKKLGYTTAARRARLGIDPELRHLLRFHTGPREPQSGVVNVLKGLVFPQWRSRTLAVLQSKLFLYPGASSSEPEILDLSGGEVSQKPPRAGLLVLRVAPALRDTTRYVFLGFSETWERDLWQKWLCQSVNCLCTAKKKAVHMYCVKRIEDHSVEEENTDCSYE</sequence>
<comment type="caution">
    <text evidence="3">The sequence shown here is derived from an EMBL/GenBank/DDBJ whole genome shotgun (WGS) entry which is preliminary data.</text>
</comment>
<accession>A0AAD8EKU6</accession>
<name>A0AAD8EKU6_DIPPU</name>
<dbReference type="InterPro" id="IPR055071">
    <property type="entry name" value="RA_PHLPP-like"/>
</dbReference>
<reference evidence="3" key="2">
    <citation type="submission" date="2023-05" db="EMBL/GenBank/DDBJ databases">
        <authorList>
            <person name="Fouks B."/>
        </authorList>
    </citation>
    <scope>NUCLEOTIDE SEQUENCE</scope>
    <source>
        <strain evidence="3">Stay&amp;Tobe</strain>
        <tissue evidence="3">Testes</tissue>
    </source>
</reference>
<organism evidence="3 4">
    <name type="scientific">Diploptera punctata</name>
    <name type="common">Pacific beetle cockroach</name>
    <dbReference type="NCBI Taxonomy" id="6984"/>
    <lineage>
        <taxon>Eukaryota</taxon>
        <taxon>Metazoa</taxon>
        <taxon>Ecdysozoa</taxon>
        <taxon>Arthropoda</taxon>
        <taxon>Hexapoda</taxon>
        <taxon>Insecta</taxon>
        <taxon>Pterygota</taxon>
        <taxon>Neoptera</taxon>
        <taxon>Polyneoptera</taxon>
        <taxon>Dictyoptera</taxon>
        <taxon>Blattodea</taxon>
        <taxon>Blaberoidea</taxon>
        <taxon>Blaberidae</taxon>
        <taxon>Diplopterinae</taxon>
        <taxon>Diploptera</taxon>
    </lineage>
</organism>
<evidence type="ECO:0000256" key="1">
    <source>
        <dbReference type="ARBA" id="ARBA00022723"/>
    </source>
</evidence>
<protein>
    <recommendedName>
        <fullName evidence="2">PHLPP-like RA domain-containing protein</fullName>
    </recommendedName>
</protein>
<evidence type="ECO:0000313" key="3">
    <source>
        <dbReference type="EMBL" id="KAJ9593262.1"/>
    </source>
</evidence>
<proteinExistence type="predicted"/>
<feature type="domain" description="PHLPP-like RA" evidence="2">
    <location>
        <begin position="4"/>
        <end position="92"/>
    </location>
</feature>